<keyword evidence="3" id="KW-0235">DNA replication</keyword>
<evidence type="ECO:0000256" key="10">
    <source>
        <dbReference type="ARBA" id="ARBA00023204"/>
    </source>
</evidence>
<dbReference type="Pfam" id="PF01726">
    <property type="entry name" value="LexA_DNA_bind"/>
    <property type="match status" value="1"/>
</dbReference>
<proteinExistence type="inferred from homology"/>
<dbReference type="SUPFAM" id="SSF51306">
    <property type="entry name" value="LexA/Signal peptidase"/>
    <property type="match status" value="1"/>
</dbReference>
<accession>A0AAW6U0Y6</accession>
<evidence type="ECO:0000256" key="12">
    <source>
        <dbReference type="RuleBase" id="RU003991"/>
    </source>
</evidence>
<feature type="domain" description="LexA repressor DNA-binding" evidence="14">
    <location>
        <begin position="1"/>
        <end position="54"/>
    </location>
</feature>
<dbReference type="GO" id="GO:0009432">
    <property type="term" value="P:SOS response"/>
    <property type="evidence" value="ECO:0007669"/>
    <property type="project" value="UniProtKB-KW"/>
</dbReference>
<keyword evidence="6 12" id="KW-0068">Autocatalytic cleavage</keyword>
<dbReference type="SUPFAM" id="SSF46785">
    <property type="entry name" value="Winged helix' DNA-binding domain"/>
    <property type="match status" value="1"/>
</dbReference>
<comment type="caution">
    <text evidence="15">The sequence shown here is derived from an EMBL/GenBank/DDBJ whole genome shotgun (WGS) entry which is preliminary data.</text>
</comment>
<dbReference type="Gene3D" id="2.10.109.10">
    <property type="entry name" value="Umud Fragment, subunit A"/>
    <property type="match status" value="1"/>
</dbReference>
<keyword evidence="7" id="KW-0805">Transcription regulation</keyword>
<keyword evidence="16" id="KW-1185">Reference proteome</keyword>
<dbReference type="InterPro" id="IPR006200">
    <property type="entry name" value="LexA"/>
</dbReference>
<evidence type="ECO:0000256" key="11">
    <source>
        <dbReference type="ARBA" id="ARBA00023236"/>
    </source>
</evidence>
<dbReference type="EC" id="3.4.21.88" evidence="15"/>
<evidence type="ECO:0000259" key="14">
    <source>
        <dbReference type="Pfam" id="PF01726"/>
    </source>
</evidence>
<protein>
    <submittedName>
        <fullName evidence="15">Transcriptional repressor LexA</fullName>
        <ecNumber evidence="15">3.4.21.88</ecNumber>
    </submittedName>
</protein>
<evidence type="ECO:0000256" key="4">
    <source>
        <dbReference type="ARBA" id="ARBA00022763"/>
    </source>
</evidence>
<dbReference type="InterPro" id="IPR050077">
    <property type="entry name" value="LexA_repressor"/>
</dbReference>
<dbReference type="Gene3D" id="1.10.10.10">
    <property type="entry name" value="Winged helix-like DNA-binding domain superfamily/Winged helix DNA-binding domain"/>
    <property type="match status" value="1"/>
</dbReference>
<dbReference type="GO" id="GO:0006508">
    <property type="term" value="P:proteolysis"/>
    <property type="evidence" value="ECO:0007669"/>
    <property type="project" value="InterPro"/>
</dbReference>
<dbReference type="RefSeq" id="WP_349245165.1">
    <property type="nucleotide sequence ID" value="NZ_JASCXX010000013.1"/>
</dbReference>
<evidence type="ECO:0000256" key="3">
    <source>
        <dbReference type="ARBA" id="ARBA00022705"/>
    </source>
</evidence>
<dbReference type="InterPro" id="IPR036286">
    <property type="entry name" value="LexA/Signal_pep-like_sf"/>
</dbReference>
<feature type="domain" description="Peptidase S24/S26A/S26B/S26C" evidence="13">
    <location>
        <begin position="80"/>
        <end position="198"/>
    </location>
</feature>
<name>A0AAW6U0Y6_9BACT</name>
<dbReference type="InterPro" id="IPR039418">
    <property type="entry name" value="LexA-like"/>
</dbReference>
<gene>
    <name evidence="15" type="primary">lexA</name>
    <name evidence="15" type="ORF">QJ522_11925</name>
</gene>
<evidence type="ECO:0000313" key="15">
    <source>
        <dbReference type="EMBL" id="MDI6449756.1"/>
    </source>
</evidence>
<dbReference type="InterPro" id="IPR036388">
    <property type="entry name" value="WH-like_DNA-bd_sf"/>
</dbReference>
<sequence>MEPLTEKQRKVLEFVAARLQENHPPSQREIAGHFKLAQNAAYQLVGYLKKKGYLVDVGGHRGLRLSPAYRDETADAEGMPILGRVAAGEPILAEQNIEGYMTLEKLFHRPKETFALRVSGDSMIDEGIMDGDYVIVESGSKIGDGQIGVVLLDDEATVKRVFLQKNRIALKPANHKAGYKTRYIRQFDKDVRAVGRVIGCIRTEVR</sequence>
<dbReference type="PANTHER" id="PTHR33516:SF2">
    <property type="entry name" value="LEXA REPRESSOR-RELATED"/>
    <property type="match status" value="1"/>
</dbReference>
<dbReference type="PANTHER" id="PTHR33516">
    <property type="entry name" value="LEXA REPRESSOR"/>
    <property type="match status" value="1"/>
</dbReference>
<evidence type="ECO:0000256" key="6">
    <source>
        <dbReference type="ARBA" id="ARBA00022813"/>
    </source>
</evidence>
<keyword evidence="9" id="KW-0804">Transcription</keyword>
<evidence type="ECO:0000313" key="16">
    <source>
        <dbReference type="Proteomes" id="UP001431776"/>
    </source>
</evidence>
<dbReference type="GO" id="GO:0006260">
    <property type="term" value="P:DNA replication"/>
    <property type="evidence" value="ECO:0007669"/>
    <property type="project" value="UniProtKB-KW"/>
</dbReference>
<comment type="similarity">
    <text evidence="1 12">Belongs to the peptidase S24 family.</text>
</comment>
<evidence type="ECO:0000256" key="1">
    <source>
        <dbReference type="ARBA" id="ARBA00007484"/>
    </source>
</evidence>
<organism evidence="15 16">
    <name type="scientific">Anaerobaca lacustris</name>
    <dbReference type="NCBI Taxonomy" id="3044600"/>
    <lineage>
        <taxon>Bacteria</taxon>
        <taxon>Pseudomonadati</taxon>
        <taxon>Planctomycetota</taxon>
        <taxon>Phycisphaerae</taxon>
        <taxon>Sedimentisphaerales</taxon>
        <taxon>Anaerobacaceae</taxon>
        <taxon>Anaerobaca</taxon>
    </lineage>
</organism>
<dbReference type="InterPro" id="IPR036390">
    <property type="entry name" value="WH_DNA-bd_sf"/>
</dbReference>
<evidence type="ECO:0000256" key="9">
    <source>
        <dbReference type="ARBA" id="ARBA00023163"/>
    </source>
</evidence>
<reference evidence="15" key="1">
    <citation type="submission" date="2023-05" db="EMBL/GenBank/DDBJ databases">
        <title>Anaerotaeda fermentans gen. nov., sp. nov., a novel anaerobic planctomycete of the new family within the order Sedimentisphaerales isolated from Taman Peninsula, Russia.</title>
        <authorList>
            <person name="Khomyakova M.A."/>
            <person name="Merkel A.Y."/>
            <person name="Slobodkin A.I."/>
        </authorList>
    </citation>
    <scope>NUCLEOTIDE SEQUENCE</scope>
    <source>
        <strain evidence="15">M17dextr</strain>
    </source>
</reference>
<evidence type="ECO:0000256" key="2">
    <source>
        <dbReference type="ARBA" id="ARBA00022491"/>
    </source>
</evidence>
<dbReference type="Proteomes" id="UP001431776">
    <property type="component" value="Unassembled WGS sequence"/>
</dbReference>
<dbReference type="PRINTS" id="PR00726">
    <property type="entry name" value="LEXASERPTASE"/>
</dbReference>
<dbReference type="EMBL" id="JASCXX010000013">
    <property type="protein sequence ID" value="MDI6449756.1"/>
    <property type="molecule type" value="Genomic_DNA"/>
</dbReference>
<dbReference type="GO" id="GO:0003677">
    <property type="term" value="F:DNA binding"/>
    <property type="evidence" value="ECO:0007669"/>
    <property type="project" value="UniProtKB-KW"/>
</dbReference>
<evidence type="ECO:0000259" key="13">
    <source>
        <dbReference type="Pfam" id="PF00717"/>
    </source>
</evidence>
<evidence type="ECO:0000256" key="8">
    <source>
        <dbReference type="ARBA" id="ARBA00023125"/>
    </source>
</evidence>
<evidence type="ECO:0000256" key="5">
    <source>
        <dbReference type="ARBA" id="ARBA00022801"/>
    </source>
</evidence>
<keyword evidence="10" id="KW-0234">DNA repair</keyword>
<dbReference type="FunFam" id="2.10.109.10:FF:000001">
    <property type="entry name" value="LexA repressor"/>
    <property type="match status" value="1"/>
</dbReference>
<evidence type="ECO:0000256" key="7">
    <source>
        <dbReference type="ARBA" id="ARBA00023015"/>
    </source>
</evidence>
<dbReference type="InterPro" id="IPR006199">
    <property type="entry name" value="LexA_DNA-bd_dom"/>
</dbReference>
<dbReference type="GO" id="GO:0006281">
    <property type="term" value="P:DNA repair"/>
    <property type="evidence" value="ECO:0007669"/>
    <property type="project" value="UniProtKB-KW"/>
</dbReference>
<dbReference type="CDD" id="cd06529">
    <property type="entry name" value="S24_LexA-like"/>
    <property type="match status" value="1"/>
</dbReference>
<dbReference type="InterPro" id="IPR015927">
    <property type="entry name" value="Peptidase_S24_S26A/B/C"/>
</dbReference>
<keyword evidence="2" id="KW-0678">Repressor</keyword>
<keyword evidence="8" id="KW-0238">DNA-binding</keyword>
<dbReference type="InterPro" id="IPR006197">
    <property type="entry name" value="Peptidase_S24_LexA"/>
</dbReference>
<dbReference type="NCBIfam" id="TIGR00498">
    <property type="entry name" value="lexA"/>
    <property type="match status" value="1"/>
</dbReference>
<dbReference type="AlphaFoldDB" id="A0AAW6U0Y6"/>
<dbReference type="GO" id="GO:0004252">
    <property type="term" value="F:serine-type endopeptidase activity"/>
    <property type="evidence" value="ECO:0007669"/>
    <property type="project" value="UniProtKB-EC"/>
</dbReference>
<keyword evidence="5 12" id="KW-0378">Hydrolase</keyword>
<keyword evidence="11" id="KW-0742">SOS response</keyword>
<keyword evidence="4" id="KW-0227">DNA damage</keyword>
<dbReference type="Pfam" id="PF00717">
    <property type="entry name" value="Peptidase_S24"/>
    <property type="match status" value="1"/>
</dbReference>
<dbReference type="GO" id="GO:0045892">
    <property type="term" value="P:negative regulation of DNA-templated transcription"/>
    <property type="evidence" value="ECO:0007669"/>
    <property type="project" value="InterPro"/>
</dbReference>